<comment type="caution">
    <text evidence="1">The sequence shown here is derived from an EMBL/GenBank/DDBJ whole genome shotgun (WGS) entry which is preliminary data.</text>
</comment>
<accession>A0ABW5J3L0</accession>
<evidence type="ECO:0000313" key="2">
    <source>
        <dbReference type="Proteomes" id="UP001597510"/>
    </source>
</evidence>
<dbReference type="Proteomes" id="UP001597510">
    <property type="component" value="Unassembled WGS sequence"/>
</dbReference>
<dbReference type="EMBL" id="JBHULC010000004">
    <property type="protein sequence ID" value="MFD2520215.1"/>
    <property type="molecule type" value="Genomic_DNA"/>
</dbReference>
<dbReference type="RefSeq" id="WP_340235628.1">
    <property type="nucleotide sequence ID" value="NZ_JBBEWC010000004.1"/>
</dbReference>
<evidence type="ECO:0008006" key="3">
    <source>
        <dbReference type="Google" id="ProtNLM"/>
    </source>
</evidence>
<gene>
    <name evidence="1" type="ORF">ACFSR2_04920</name>
</gene>
<proteinExistence type="predicted"/>
<evidence type="ECO:0000313" key="1">
    <source>
        <dbReference type="EMBL" id="MFD2520215.1"/>
    </source>
</evidence>
<organism evidence="1 2">
    <name type="scientific">Emticicia soli</name>
    <dbReference type="NCBI Taxonomy" id="2027878"/>
    <lineage>
        <taxon>Bacteria</taxon>
        <taxon>Pseudomonadati</taxon>
        <taxon>Bacteroidota</taxon>
        <taxon>Cytophagia</taxon>
        <taxon>Cytophagales</taxon>
        <taxon>Leadbetterellaceae</taxon>
        <taxon>Emticicia</taxon>
    </lineage>
</organism>
<reference evidence="2" key="1">
    <citation type="journal article" date="2019" name="Int. J. Syst. Evol. Microbiol.">
        <title>The Global Catalogue of Microorganisms (GCM) 10K type strain sequencing project: providing services to taxonomists for standard genome sequencing and annotation.</title>
        <authorList>
            <consortium name="The Broad Institute Genomics Platform"/>
            <consortium name="The Broad Institute Genome Sequencing Center for Infectious Disease"/>
            <person name="Wu L."/>
            <person name="Ma J."/>
        </authorList>
    </citation>
    <scope>NUCLEOTIDE SEQUENCE [LARGE SCALE GENOMIC DNA]</scope>
    <source>
        <strain evidence="2">KCTC 52344</strain>
    </source>
</reference>
<sequence length="134" mass="15218">MAYEGEPLNYCPANLDLSKVEMIVVSGSTKYGHSLLYIPKNGLYFQIAGIHAYPTMMNELGYRRYLKENGKWELGRIIYALPQPEGAYYELMMSTSKKWVWGGVFNNCTTFVEEVIRAGGSSSRINNFPTNNLQ</sequence>
<protein>
    <recommendedName>
        <fullName evidence="3">DUF4105 domain-containing protein</fullName>
    </recommendedName>
</protein>
<keyword evidence="2" id="KW-1185">Reference proteome</keyword>
<name>A0ABW5J3L0_9BACT</name>